<dbReference type="InterPro" id="IPR036397">
    <property type="entry name" value="RNaseH_sf"/>
</dbReference>
<dbReference type="AlphaFoldDB" id="A0A2S2P977"/>
<name>A0A2S2P977_SCHGA</name>
<sequence>MSFRPDEQFVPQAKNTIYSVYKFFKDLSTHEDKPALAAYCRQSQERTAEACGVSLKTVQQICNEKENTGNQAEALNLGNSDNLKFQSPTNNHNREKCVTELNDFDIEMVRRVVHNCYDKGEFPTSSKILAALREKVNYQGSESSLKIILKQLNFKYKKCNDGRKFLMERSDTAAARVKFLRKMNEFRENGDTRPVVYIGEMCVDLNYTSGRIFQNSKNNKRGLKISSGKDSRLIVCHAGSSSFGFIKESKLIFRCDSSNKDYRTQINAIIFKDWFSQMLHYLEEPSIIVMDNVPHHSSLVENYPKINSKKADVQQWLREKNVEFSPIESLAELREKVKNTIPRGKKYKLDELTFQMGHEVVRLPPYHRNYNPTELILAQVKGRVAEKNRNFKIGDVEALVHKEIDAVTLDDWAKHGEDSVKIQEEDFLRAGLRDEILKPIILTFNSDESSLSEDEDDDEDY</sequence>
<evidence type="ECO:0008006" key="2">
    <source>
        <dbReference type="Google" id="ProtNLM"/>
    </source>
</evidence>
<dbReference type="EMBL" id="GGMR01013129">
    <property type="protein sequence ID" value="MBY25748.1"/>
    <property type="molecule type" value="Transcribed_RNA"/>
</dbReference>
<dbReference type="GO" id="GO:0003676">
    <property type="term" value="F:nucleic acid binding"/>
    <property type="evidence" value="ECO:0007669"/>
    <property type="project" value="InterPro"/>
</dbReference>
<evidence type="ECO:0000313" key="1">
    <source>
        <dbReference type="EMBL" id="MBY25748.1"/>
    </source>
</evidence>
<dbReference type="Gene3D" id="3.30.420.10">
    <property type="entry name" value="Ribonuclease H-like superfamily/Ribonuclease H"/>
    <property type="match status" value="1"/>
</dbReference>
<protein>
    <recommendedName>
        <fullName evidence="2">Tc1-like transposase DDE domain-containing protein</fullName>
    </recommendedName>
</protein>
<reference evidence="1" key="1">
    <citation type="submission" date="2018-04" db="EMBL/GenBank/DDBJ databases">
        <title>Transcriptome of Schizaphis graminum biotype I.</title>
        <authorList>
            <person name="Scully E.D."/>
            <person name="Geib S.M."/>
            <person name="Palmer N.A."/>
            <person name="Koch K."/>
            <person name="Bradshaw J."/>
            <person name="Heng-Moss T."/>
            <person name="Sarath G."/>
        </authorList>
    </citation>
    <scope>NUCLEOTIDE SEQUENCE</scope>
</reference>
<proteinExistence type="predicted"/>
<dbReference type="PANTHER" id="PTHR33939">
    <property type="entry name" value="PROTEIN CBG22215"/>
    <property type="match status" value="1"/>
</dbReference>
<gene>
    <name evidence="1" type="ORF">g.115201</name>
</gene>
<dbReference type="PANTHER" id="PTHR33939:SF1">
    <property type="entry name" value="DUF4371 DOMAIN-CONTAINING PROTEIN"/>
    <property type="match status" value="1"/>
</dbReference>
<accession>A0A2S2P977</accession>
<organism evidence="1">
    <name type="scientific">Schizaphis graminum</name>
    <name type="common">Green bug aphid</name>
    <dbReference type="NCBI Taxonomy" id="13262"/>
    <lineage>
        <taxon>Eukaryota</taxon>
        <taxon>Metazoa</taxon>
        <taxon>Ecdysozoa</taxon>
        <taxon>Arthropoda</taxon>
        <taxon>Hexapoda</taxon>
        <taxon>Insecta</taxon>
        <taxon>Pterygota</taxon>
        <taxon>Neoptera</taxon>
        <taxon>Paraneoptera</taxon>
        <taxon>Hemiptera</taxon>
        <taxon>Sternorrhyncha</taxon>
        <taxon>Aphidomorpha</taxon>
        <taxon>Aphidoidea</taxon>
        <taxon>Aphididae</taxon>
        <taxon>Aphidini</taxon>
        <taxon>Schizaphis</taxon>
    </lineage>
</organism>